<dbReference type="RefSeq" id="XP_002841092.1">
    <property type="nucleotide sequence ID" value="XM_002841046.1"/>
</dbReference>
<dbReference type="HOGENOM" id="CLU_035126_0_0_1"/>
<name>D5GL90_TUBMM</name>
<dbReference type="InParanoid" id="D5GL90"/>
<protein>
    <submittedName>
        <fullName evidence="1">(Perigord truffle) hypothetical protein</fullName>
    </submittedName>
</protein>
<organism evidence="1 2">
    <name type="scientific">Tuber melanosporum (strain Mel28)</name>
    <name type="common">Perigord black truffle</name>
    <dbReference type="NCBI Taxonomy" id="656061"/>
    <lineage>
        <taxon>Eukaryota</taxon>
        <taxon>Fungi</taxon>
        <taxon>Dikarya</taxon>
        <taxon>Ascomycota</taxon>
        <taxon>Pezizomycotina</taxon>
        <taxon>Pezizomycetes</taxon>
        <taxon>Pezizales</taxon>
        <taxon>Tuberaceae</taxon>
        <taxon>Tuber</taxon>
    </lineage>
</organism>
<gene>
    <name evidence="1" type="ORF">GSTUM_00010075001</name>
</gene>
<dbReference type="eggNOG" id="ENOG502RQ2V">
    <property type="taxonomic scope" value="Eukaryota"/>
</dbReference>
<dbReference type="AlphaFoldDB" id="D5GL90"/>
<dbReference type="EMBL" id="FN430347">
    <property type="protein sequence ID" value="CAZ85283.1"/>
    <property type="molecule type" value="Genomic_DNA"/>
</dbReference>
<sequence length="398" mass="44561">MTTLKYFNPPAYLTDLTKENASKWSKDYISNWMDQSASTAEVTQFYNATTHATEGEINTKIITWTAFPNTVKHNTPEKERWRVADSTRDNQDEYCEWSVLRNGKGEIKKVVFTCEGPEYWEALATFQPDTLLRLYKENNPEYASQIKSEDLYINKSLRYNRKNKWNNNTTTGSIMHLIQGANTLQAEIQLGADATVLRVDSQGNPIHDYDRLIRCSQYGGIYRNSDPTIGGNVNDLAWQGPLLTLADPVGLYIDSFDGSQFEAPDEEDVQKFWKFTRGTPADSSRGRPAHWVRAVFEVPKSYGYNVSAIKDANGNKITWGSQLADAIQIRLTGQAAEIGKHLGQKRRCKSSGLEAAAATTEVASMSAAANIGEDDTPEHLKGTRAHGLDIDAQGYVCY</sequence>
<proteinExistence type="predicted"/>
<dbReference type="GeneID" id="9182077"/>
<dbReference type="KEGG" id="tml:GSTUM_00010075001"/>
<evidence type="ECO:0000313" key="1">
    <source>
        <dbReference type="EMBL" id="CAZ85283.1"/>
    </source>
</evidence>
<accession>D5GL90</accession>
<evidence type="ECO:0000313" key="2">
    <source>
        <dbReference type="Proteomes" id="UP000006911"/>
    </source>
</evidence>
<dbReference type="Proteomes" id="UP000006911">
    <property type="component" value="Unassembled WGS sequence"/>
</dbReference>
<keyword evidence="2" id="KW-1185">Reference proteome</keyword>
<reference evidence="1 2" key="1">
    <citation type="journal article" date="2010" name="Nature">
        <title>Perigord black truffle genome uncovers evolutionary origins and mechanisms of symbiosis.</title>
        <authorList>
            <person name="Martin F."/>
            <person name="Kohler A."/>
            <person name="Murat C."/>
            <person name="Balestrini R."/>
            <person name="Coutinho P.M."/>
            <person name="Jaillon O."/>
            <person name="Montanini B."/>
            <person name="Morin E."/>
            <person name="Noel B."/>
            <person name="Percudani R."/>
            <person name="Porcel B."/>
            <person name="Rubini A."/>
            <person name="Amicucci A."/>
            <person name="Amselem J."/>
            <person name="Anthouard V."/>
            <person name="Arcioni S."/>
            <person name="Artiguenave F."/>
            <person name="Aury J.M."/>
            <person name="Ballario P."/>
            <person name="Bolchi A."/>
            <person name="Brenna A."/>
            <person name="Brun A."/>
            <person name="Buee M."/>
            <person name="Cantarel B."/>
            <person name="Chevalier G."/>
            <person name="Couloux A."/>
            <person name="Da Silva C."/>
            <person name="Denoeud F."/>
            <person name="Duplessis S."/>
            <person name="Ghignone S."/>
            <person name="Hilselberger B."/>
            <person name="Iotti M."/>
            <person name="Marcais B."/>
            <person name="Mello A."/>
            <person name="Miranda M."/>
            <person name="Pacioni G."/>
            <person name="Quesneville H."/>
            <person name="Riccioni C."/>
            <person name="Ruotolo R."/>
            <person name="Splivallo R."/>
            <person name="Stocchi V."/>
            <person name="Tisserant E."/>
            <person name="Viscomi A.R."/>
            <person name="Zambonelli A."/>
            <person name="Zampieri E."/>
            <person name="Henrissat B."/>
            <person name="Lebrun M.H."/>
            <person name="Paolocci F."/>
            <person name="Bonfante P."/>
            <person name="Ottonello S."/>
            <person name="Wincker P."/>
        </authorList>
    </citation>
    <scope>NUCLEOTIDE SEQUENCE [LARGE SCALE GENOMIC DNA]</scope>
    <source>
        <strain evidence="1 2">Mel28</strain>
    </source>
</reference>